<evidence type="ECO:0000313" key="7">
    <source>
        <dbReference type="Proteomes" id="UP000260812"/>
    </source>
</evidence>
<evidence type="ECO:0000313" key="6">
    <source>
        <dbReference type="EMBL" id="RGE64457.1"/>
    </source>
</evidence>
<comment type="similarity">
    <text evidence="1 5">Belongs to the glycosyl hydrolase 1 family.</text>
</comment>
<proteinExistence type="inferred from homology"/>
<keyword evidence="7" id="KW-1185">Reference proteome</keyword>
<organism evidence="6 7">
    <name type="scientific">Eisenbergiella massiliensis</name>
    <dbReference type="NCBI Taxonomy" id="1720294"/>
    <lineage>
        <taxon>Bacteria</taxon>
        <taxon>Bacillati</taxon>
        <taxon>Bacillota</taxon>
        <taxon>Clostridia</taxon>
        <taxon>Lachnospirales</taxon>
        <taxon>Lachnospiraceae</taxon>
        <taxon>Eisenbergiella</taxon>
    </lineage>
</organism>
<dbReference type="GO" id="GO:0016052">
    <property type="term" value="P:carbohydrate catabolic process"/>
    <property type="evidence" value="ECO:0007669"/>
    <property type="project" value="TreeGrafter"/>
</dbReference>
<dbReference type="InterPro" id="IPR001360">
    <property type="entry name" value="Glyco_hydro_1"/>
</dbReference>
<dbReference type="GO" id="GO:0005829">
    <property type="term" value="C:cytosol"/>
    <property type="evidence" value="ECO:0007669"/>
    <property type="project" value="TreeGrafter"/>
</dbReference>
<dbReference type="Proteomes" id="UP000260812">
    <property type="component" value="Unassembled WGS sequence"/>
</dbReference>
<feature type="active site" description="Nucleophile" evidence="4">
    <location>
        <position position="334"/>
    </location>
</feature>
<name>A0A3E3IBM7_9FIRM</name>
<dbReference type="AlphaFoldDB" id="A0A3E3IBM7"/>
<evidence type="ECO:0000256" key="1">
    <source>
        <dbReference type="ARBA" id="ARBA00010838"/>
    </source>
</evidence>
<keyword evidence="3" id="KW-0326">Glycosidase</keyword>
<reference evidence="6" key="1">
    <citation type="submission" date="2018-08" db="EMBL/GenBank/DDBJ databases">
        <title>A genome reference for cultivated species of the human gut microbiota.</title>
        <authorList>
            <person name="Zou Y."/>
            <person name="Xue W."/>
            <person name="Luo G."/>
        </authorList>
    </citation>
    <scope>NUCLEOTIDE SEQUENCE [LARGE SCALE GENOMIC DNA]</scope>
    <source>
        <strain evidence="6">TF05-5AC</strain>
    </source>
</reference>
<protein>
    <submittedName>
        <fullName evidence="6">Glycoside hydrolase family 1 protein</fullName>
    </submittedName>
</protein>
<dbReference type="PRINTS" id="PR00131">
    <property type="entry name" value="GLHYDRLASE1"/>
</dbReference>
<dbReference type="GO" id="GO:0008422">
    <property type="term" value="F:beta-glucosidase activity"/>
    <property type="evidence" value="ECO:0007669"/>
    <property type="project" value="UniProtKB-EC"/>
</dbReference>
<sequence length="415" mass="47531">MKQFMLGASTAAYQVEGNNVQSDFWVMEQLEHSSFKERSGDAVDHYHRYEEDIKLMKAAGLNAYRFSIEWARVEPEKGRYCEAEINHYREVLACCQANGITPVVTMHHFSSPQWLIKEGGWESEKVVAYFRDYCAYVAAQLGDQMKYICTINEANMRLQMTSVMRTFAKNMGINLQIGVNLELPEQFMVGRREACAAFGGVAAVNTFLDPCTEAGDLLIMQAHEAARDAMKAKCPHLAIGITLSLHDIQPVEGGEEVARQHWAEEFTHYLPYLQKDDFFGLQNYTRTLVNAEGELPAPEHAKRTQMEYEFYPQALEHVIRRVHSELKIPILITENGIATLDDTERVAFIEEVLGGVKRCLQDEIPVIGYLHWSLMDNFEWQLGYSRNFGLISVDRATQTRKPKDSFYQLTKSWNQ</sequence>
<dbReference type="PANTHER" id="PTHR10353">
    <property type="entry name" value="GLYCOSYL HYDROLASE"/>
    <property type="match status" value="1"/>
</dbReference>
<accession>A0A3E3IBM7</accession>
<evidence type="ECO:0000256" key="3">
    <source>
        <dbReference type="ARBA" id="ARBA00023295"/>
    </source>
</evidence>
<dbReference type="InterPro" id="IPR018120">
    <property type="entry name" value="Glyco_hydro_1_AS"/>
</dbReference>
<evidence type="ECO:0000256" key="2">
    <source>
        <dbReference type="ARBA" id="ARBA00022801"/>
    </source>
</evidence>
<evidence type="ECO:0000256" key="4">
    <source>
        <dbReference type="PROSITE-ProRule" id="PRU10055"/>
    </source>
</evidence>
<dbReference type="PANTHER" id="PTHR10353:SF209">
    <property type="entry name" value="GALACTOLIPID GALACTOSYLTRANSFERASE SFR2, CHLOROPLASTIC"/>
    <property type="match status" value="1"/>
</dbReference>
<dbReference type="EMBL" id="QVLV01000002">
    <property type="protein sequence ID" value="RGE64457.1"/>
    <property type="molecule type" value="Genomic_DNA"/>
</dbReference>
<dbReference type="SUPFAM" id="SSF51445">
    <property type="entry name" value="(Trans)glycosidases"/>
    <property type="match status" value="1"/>
</dbReference>
<dbReference type="InterPro" id="IPR017853">
    <property type="entry name" value="GH"/>
</dbReference>
<gene>
    <name evidence="6" type="ORF">DXC51_02755</name>
</gene>
<dbReference type="Pfam" id="PF00232">
    <property type="entry name" value="Glyco_hydro_1"/>
    <property type="match status" value="2"/>
</dbReference>
<dbReference type="Gene3D" id="3.20.20.80">
    <property type="entry name" value="Glycosidases"/>
    <property type="match status" value="1"/>
</dbReference>
<comment type="caution">
    <text evidence="6">The sequence shown here is derived from an EMBL/GenBank/DDBJ whole genome shotgun (WGS) entry which is preliminary data.</text>
</comment>
<dbReference type="PROSITE" id="PS00572">
    <property type="entry name" value="GLYCOSYL_HYDROL_F1_1"/>
    <property type="match status" value="1"/>
</dbReference>
<evidence type="ECO:0000256" key="5">
    <source>
        <dbReference type="RuleBase" id="RU003690"/>
    </source>
</evidence>
<keyword evidence="2 6" id="KW-0378">Hydrolase</keyword>